<dbReference type="RefSeq" id="XP_026599375.1">
    <property type="nucleotide sequence ID" value="XM_026752313.1"/>
</dbReference>
<dbReference type="InterPro" id="IPR036864">
    <property type="entry name" value="Zn2-C6_fun-type_DNA-bd_sf"/>
</dbReference>
<evidence type="ECO:0000313" key="7">
    <source>
        <dbReference type="EMBL" id="RDW63186.1"/>
    </source>
</evidence>
<dbReference type="Gene3D" id="4.10.240.10">
    <property type="entry name" value="Zn(2)-C6 fungal-type DNA-binding domain"/>
    <property type="match status" value="1"/>
</dbReference>
<dbReference type="InterPro" id="IPR001138">
    <property type="entry name" value="Zn2Cys6_DnaBD"/>
</dbReference>
<comment type="subcellular location">
    <subcellularLocation>
        <location evidence="1">Nucleus</location>
    </subcellularLocation>
</comment>
<dbReference type="Proteomes" id="UP000256690">
    <property type="component" value="Unassembled WGS sequence"/>
</dbReference>
<protein>
    <submittedName>
        <fullName evidence="7">C6 zinc finger protein</fullName>
    </submittedName>
</protein>
<evidence type="ECO:0000256" key="2">
    <source>
        <dbReference type="ARBA" id="ARBA00023015"/>
    </source>
</evidence>
<evidence type="ECO:0000256" key="1">
    <source>
        <dbReference type="ARBA" id="ARBA00004123"/>
    </source>
</evidence>
<proteinExistence type="predicted"/>
<dbReference type="GO" id="GO:0008270">
    <property type="term" value="F:zinc ion binding"/>
    <property type="evidence" value="ECO:0007669"/>
    <property type="project" value="InterPro"/>
</dbReference>
<dbReference type="GO" id="GO:0003677">
    <property type="term" value="F:DNA binding"/>
    <property type="evidence" value="ECO:0007669"/>
    <property type="project" value="UniProtKB-KW"/>
</dbReference>
<dbReference type="GeneID" id="38120667"/>
<sequence length="538" mass="60374">MSRVPKTKTFAGCWTCRRRKVKCDNRRPQCKRCGTSCEGYDVELYWMHGEDERPCAVKRKAMVIHDSQLPVEADLSEVDRMLVEIDEMVAGLGGGAGPCIIGPFSAFAVDGPQPTADKPVALSIDTMMSGLSFFTDLNAAKLLDNYIHVVADLLQPARHTHNPYRSLYVPKAMEAAAGIFVGIGGSPSRLRTALFHALLAVSAFHMHRRRPSTMHYKNEGRLHRLRAIESLKRSFADAEVVSDCPTALSAMLSMVSIDLMEGSMTDFWIHLDGCKKLRFLLPKQGNNQLRTICSFMSTLSRSTDPWLPPKPWKQQENSPFLPDDSNLECTYGITATLASYMDLVIRLSQHLRYYHTNDLPLPPPLEHAISTLHSALISWSIAKEPLMSVAEGDAETFSLVQCHILAFHAGIVIYFYTVTGWTRTPDSRSILCHYNNICVTNLLSAEALKTTYGSQAGWNAMAPIVWPGFIAACEAVPEERPLWRIWWVGVQRYRIGSIEVLWEVVQEVWDIDENSSDANEPRWMSVLRRNGRRVMSGG</sequence>
<dbReference type="GO" id="GO:0000981">
    <property type="term" value="F:DNA-binding transcription factor activity, RNA polymerase II-specific"/>
    <property type="evidence" value="ECO:0007669"/>
    <property type="project" value="InterPro"/>
</dbReference>
<dbReference type="Pfam" id="PF00172">
    <property type="entry name" value="Zn_clus"/>
    <property type="match status" value="1"/>
</dbReference>
<organism evidence="7 8">
    <name type="scientific">Aspergillus mulundensis</name>
    <dbReference type="NCBI Taxonomy" id="1810919"/>
    <lineage>
        <taxon>Eukaryota</taxon>
        <taxon>Fungi</taxon>
        <taxon>Dikarya</taxon>
        <taxon>Ascomycota</taxon>
        <taxon>Pezizomycotina</taxon>
        <taxon>Eurotiomycetes</taxon>
        <taxon>Eurotiomycetidae</taxon>
        <taxon>Eurotiales</taxon>
        <taxon>Aspergillaceae</taxon>
        <taxon>Aspergillus</taxon>
        <taxon>Aspergillus subgen. Nidulantes</taxon>
    </lineage>
</organism>
<dbReference type="GO" id="GO:0005634">
    <property type="term" value="C:nucleus"/>
    <property type="evidence" value="ECO:0007669"/>
    <property type="project" value="UniProtKB-SubCell"/>
</dbReference>
<keyword evidence="5" id="KW-0539">Nucleus</keyword>
<dbReference type="SMART" id="SM00066">
    <property type="entry name" value="GAL4"/>
    <property type="match status" value="1"/>
</dbReference>
<dbReference type="SUPFAM" id="SSF57701">
    <property type="entry name" value="Zn2/Cys6 DNA-binding domain"/>
    <property type="match status" value="1"/>
</dbReference>
<dbReference type="CDD" id="cd00067">
    <property type="entry name" value="GAL4"/>
    <property type="match status" value="1"/>
</dbReference>
<feature type="domain" description="Zn(2)-C6 fungal-type" evidence="6">
    <location>
        <begin position="12"/>
        <end position="33"/>
    </location>
</feature>
<dbReference type="PANTHER" id="PTHR37534">
    <property type="entry name" value="TRANSCRIPTIONAL ACTIVATOR PROTEIN UGA3"/>
    <property type="match status" value="1"/>
</dbReference>
<keyword evidence="3" id="KW-0238">DNA-binding</keyword>
<dbReference type="EMBL" id="PVWQ01000015">
    <property type="protein sequence ID" value="RDW63186.1"/>
    <property type="molecule type" value="Genomic_DNA"/>
</dbReference>
<accession>A0A3D8QMX7</accession>
<gene>
    <name evidence="7" type="ORF">DSM5745_10297</name>
</gene>
<dbReference type="STRING" id="1810919.A0A3D8QMX7"/>
<dbReference type="InterPro" id="IPR021858">
    <property type="entry name" value="Fun_TF"/>
</dbReference>
<evidence type="ECO:0000256" key="3">
    <source>
        <dbReference type="ARBA" id="ARBA00023125"/>
    </source>
</evidence>
<evidence type="ECO:0000313" key="8">
    <source>
        <dbReference type="Proteomes" id="UP000256690"/>
    </source>
</evidence>
<evidence type="ECO:0000256" key="4">
    <source>
        <dbReference type="ARBA" id="ARBA00023163"/>
    </source>
</evidence>
<name>A0A3D8QMX7_9EURO</name>
<keyword evidence="8" id="KW-1185">Reference proteome</keyword>
<evidence type="ECO:0000259" key="6">
    <source>
        <dbReference type="PROSITE" id="PS50048"/>
    </source>
</evidence>
<dbReference type="OrthoDB" id="3477330at2759"/>
<dbReference type="PROSITE" id="PS50048">
    <property type="entry name" value="ZN2_CY6_FUNGAL_2"/>
    <property type="match status" value="1"/>
</dbReference>
<dbReference type="AlphaFoldDB" id="A0A3D8QMX7"/>
<evidence type="ECO:0000256" key="5">
    <source>
        <dbReference type="ARBA" id="ARBA00023242"/>
    </source>
</evidence>
<comment type="caution">
    <text evidence="7">The sequence shown here is derived from an EMBL/GenBank/DDBJ whole genome shotgun (WGS) entry which is preliminary data.</text>
</comment>
<reference evidence="7 8" key="1">
    <citation type="journal article" date="2018" name="IMA Fungus">
        <title>IMA Genome-F 9: Draft genome sequence of Annulohypoxylon stygium, Aspergillus mulundensis, Berkeleyomyces basicola (syn. Thielaviopsis basicola), Ceratocystis smalleyi, two Cercospora beticola strains, Coleophoma cylindrospora, Fusarium fracticaudum, Phialophora cf. hyalina, and Morchella septimelata.</title>
        <authorList>
            <person name="Wingfield B.D."/>
            <person name="Bills G.F."/>
            <person name="Dong Y."/>
            <person name="Huang W."/>
            <person name="Nel W.J."/>
            <person name="Swalarsk-Parry B.S."/>
            <person name="Vaghefi N."/>
            <person name="Wilken P.M."/>
            <person name="An Z."/>
            <person name="de Beer Z.W."/>
            <person name="De Vos L."/>
            <person name="Chen L."/>
            <person name="Duong T.A."/>
            <person name="Gao Y."/>
            <person name="Hammerbacher A."/>
            <person name="Kikkert J.R."/>
            <person name="Li Y."/>
            <person name="Li H."/>
            <person name="Li K."/>
            <person name="Li Q."/>
            <person name="Liu X."/>
            <person name="Ma X."/>
            <person name="Naidoo K."/>
            <person name="Pethybridge S.J."/>
            <person name="Sun J."/>
            <person name="Steenkamp E.T."/>
            <person name="van der Nest M.A."/>
            <person name="van Wyk S."/>
            <person name="Wingfield M.J."/>
            <person name="Xiong C."/>
            <person name="Yue Q."/>
            <person name="Zhang X."/>
        </authorList>
    </citation>
    <scope>NUCLEOTIDE SEQUENCE [LARGE SCALE GENOMIC DNA]</scope>
    <source>
        <strain evidence="7 8">DSM 5745</strain>
    </source>
</reference>
<keyword evidence="2" id="KW-0805">Transcription regulation</keyword>
<dbReference type="PANTHER" id="PTHR37534:SF46">
    <property type="entry name" value="ZN(II)2CYS6 TRANSCRIPTION FACTOR (EUROFUNG)"/>
    <property type="match status" value="1"/>
</dbReference>
<keyword evidence="4" id="KW-0804">Transcription</keyword>
<dbReference type="Pfam" id="PF11951">
    <property type="entry name" value="Fungal_trans_2"/>
    <property type="match status" value="1"/>
</dbReference>